<feature type="compositionally biased region" description="Gly residues" evidence="1">
    <location>
        <begin position="74"/>
        <end position="83"/>
    </location>
</feature>
<reference evidence="2 3" key="1">
    <citation type="journal article" date="2010" name="Nat. Biotechnol.">
        <title>Genome sequence of the model mushroom Schizophyllum commune.</title>
        <authorList>
            <person name="Ohm R.A."/>
            <person name="de Jong J.F."/>
            <person name="Lugones L.G."/>
            <person name="Aerts A."/>
            <person name="Kothe E."/>
            <person name="Stajich J.E."/>
            <person name="de Vries R.P."/>
            <person name="Record E."/>
            <person name="Levasseur A."/>
            <person name="Baker S.E."/>
            <person name="Bartholomew K.A."/>
            <person name="Coutinho P.M."/>
            <person name="Erdmann S."/>
            <person name="Fowler T.J."/>
            <person name="Gathman A.C."/>
            <person name="Lombard V."/>
            <person name="Henrissat B."/>
            <person name="Knabe N."/>
            <person name="Kuees U."/>
            <person name="Lilly W.W."/>
            <person name="Lindquist E."/>
            <person name="Lucas S."/>
            <person name="Magnuson J.K."/>
            <person name="Piumi F."/>
            <person name="Raudaskoski M."/>
            <person name="Salamov A."/>
            <person name="Schmutz J."/>
            <person name="Schwarze F.W.M.R."/>
            <person name="vanKuyk P.A."/>
            <person name="Horton J.S."/>
            <person name="Grigoriev I.V."/>
            <person name="Woesten H.A.B."/>
        </authorList>
    </citation>
    <scope>NUCLEOTIDE SEQUENCE [LARGE SCALE GENOMIC DNA]</scope>
    <source>
        <strain evidence="3">H4-8 / FGSC 9210</strain>
    </source>
</reference>
<feature type="region of interest" description="Disordered" evidence="1">
    <location>
        <begin position="318"/>
        <end position="402"/>
    </location>
</feature>
<feature type="compositionally biased region" description="Basic and acidic residues" evidence="1">
    <location>
        <begin position="58"/>
        <end position="67"/>
    </location>
</feature>
<sequence length="470" mass="51464">MPPAPPPRPQIREWRGGREGREREEGWRRGAEKSGRERRGGGEERVEGTRTSVEGEETGTRDDEARARARRGWRGGARGGGGGDGKEVANIGGTRSPMEGEGKGVGGRSQGREWEEGKKREALARPGLGRRLPSLSGPRGRGRLLALSSSSRSTIKQRPGLEVDNQAASEFRGRPSAGPRSTTKHRTRGRLSSARGRLLARPRSRSRQLAPLTSSRSTTQRTPVFILEVDDQRAPWRSTTKSVLLEVDYSAPFSRSTISAFEVEVDYQDCEVDVRALVFEVDYQRVRVFESDSPARPGLVDYQPSALVFEVSRSTTSEEASRGRIAAPSGSTTKRPRLGLGRRPAPPGLRGRLAHRVRVPVDYQGVGVSPTTSAPSSRKTTSAALGDARAAPSSSKSTTSAFEPDDLRLRLRARLASALVLFEADDLSLVLEVADQRLLGVNDQRPAFEVDYQRIVLEVDHQRIRALEPD</sequence>
<protein>
    <submittedName>
        <fullName evidence="2">Uncharacterized protein</fullName>
    </submittedName>
</protein>
<feature type="non-terminal residue" evidence="2">
    <location>
        <position position="470"/>
    </location>
</feature>
<feature type="compositionally biased region" description="Basic and acidic residues" evidence="1">
    <location>
        <begin position="10"/>
        <end position="48"/>
    </location>
</feature>
<proteinExistence type="predicted"/>
<feature type="compositionally biased region" description="Low complexity" evidence="1">
    <location>
        <begin position="124"/>
        <end position="153"/>
    </location>
</feature>
<dbReference type="Proteomes" id="UP000007431">
    <property type="component" value="Unassembled WGS sequence"/>
</dbReference>
<evidence type="ECO:0000256" key="1">
    <source>
        <dbReference type="SAM" id="MobiDB-lite"/>
    </source>
</evidence>
<evidence type="ECO:0000313" key="2">
    <source>
        <dbReference type="EMBL" id="EFI92780.1"/>
    </source>
</evidence>
<evidence type="ECO:0000313" key="3">
    <source>
        <dbReference type="Proteomes" id="UP000007431"/>
    </source>
</evidence>
<name>D8QI16_SCHCM</name>
<accession>D8QI16</accession>
<organism evidence="3">
    <name type="scientific">Schizophyllum commune (strain H4-8 / FGSC 9210)</name>
    <name type="common">Split gill fungus</name>
    <dbReference type="NCBI Taxonomy" id="578458"/>
    <lineage>
        <taxon>Eukaryota</taxon>
        <taxon>Fungi</taxon>
        <taxon>Dikarya</taxon>
        <taxon>Basidiomycota</taxon>
        <taxon>Agaricomycotina</taxon>
        <taxon>Agaricomycetes</taxon>
        <taxon>Agaricomycetidae</taxon>
        <taxon>Agaricales</taxon>
        <taxon>Schizophyllaceae</taxon>
        <taxon>Schizophyllum</taxon>
    </lineage>
</organism>
<keyword evidence="3" id="KW-1185">Reference proteome</keyword>
<feature type="compositionally biased region" description="Low complexity" evidence="1">
    <location>
        <begin position="338"/>
        <end position="351"/>
    </location>
</feature>
<dbReference type="AlphaFoldDB" id="D8QI16"/>
<dbReference type="InParanoid" id="D8QI16"/>
<dbReference type="EMBL" id="GL377312">
    <property type="protein sequence ID" value="EFI92780.1"/>
    <property type="molecule type" value="Genomic_DNA"/>
</dbReference>
<dbReference type="HOGENOM" id="CLU_581599_0_0_1"/>
<gene>
    <name evidence="2" type="ORF">SCHCODRAFT_113509</name>
</gene>
<feature type="region of interest" description="Disordered" evidence="1">
    <location>
        <begin position="1"/>
        <end position="217"/>
    </location>
</feature>
<feature type="compositionally biased region" description="Basic and acidic residues" evidence="1">
    <location>
        <begin position="110"/>
        <end position="123"/>
    </location>
</feature>
<feature type="compositionally biased region" description="Polar residues" evidence="1">
    <location>
        <begin position="369"/>
        <end position="383"/>
    </location>
</feature>
<feature type="compositionally biased region" description="Low complexity" evidence="1">
    <location>
        <begin position="388"/>
        <end position="401"/>
    </location>
</feature>